<dbReference type="OrthoDB" id="490216at2"/>
<accession>K9WRF4</accession>
<reference evidence="2 3" key="1">
    <citation type="submission" date="2012-06" db="EMBL/GenBank/DDBJ databases">
        <title>Finished plasmid 8 of genome of Microcoleus sp. PCC 7113.</title>
        <authorList>
            <consortium name="US DOE Joint Genome Institute"/>
            <person name="Gugger M."/>
            <person name="Coursin T."/>
            <person name="Rippka R."/>
            <person name="Tandeau De Marsac N."/>
            <person name="Huntemann M."/>
            <person name="Wei C.-L."/>
            <person name="Han J."/>
            <person name="Detter J.C."/>
            <person name="Han C."/>
            <person name="Tapia R."/>
            <person name="Chen A."/>
            <person name="Kyrpides N."/>
            <person name="Mavromatis K."/>
            <person name="Markowitz V."/>
            <person name="Szeto E."/>
            <person name="Ivanova N."/>
            <person name="Pagani I."/>
            <person name="Pati A."/>
            <person name="Goodwin L."/>
            <person name="Nordberg H.P."/>
            <person name="Cantor M.N."/>
            <person name="Hua S.X."/>
            <person name="Woyke T."/>
            <person name="Kerfeld C.A."/>
        </authorList>
    </citation>
    <scope>NUCLEOTIDE SEQUENCE [LARGE SCALE GENOMIC DNA]</scope>
    <source>
        <strain evidence="2 3">PCC 7113</strain>
        <plasmid evidence="2 3">pMIC7113.08</plasmid>
    </source>
</reference>
<dbReference type="Proteomes" id="UP000010471">
    <property type="component" value="Plasmid pMIC7113.08"/>
</dbReference>
<dbReference type="AlphaFoldDB" id="K9WRF4"/>
<gene>
    <name evidence="2" type="ORF">Mic7113_6807</name>
</gene>
<dbReference type="KEGG" id="mic:Mic7113_6807"/>
<protein>
    <submittedName>
        <fullName evidence="2">Uncharacterized protein</fullName>
    </submittedName>
</protein>
<organism evidence="2 3">
    <name type="scientific">Allocoleopsis franciscana PCC 7113</name>
    <dbReference type="NCBI Taxonomy" id="1173027"/>
    <lineage>
        <taxon>Bacteria</taxon>
        <taxon>Bacillati</taxon>
        <taxon>Cyanobacteriota</taxon>
        <taxon>Cyanophyceae</taxon>
        <taxon>Coleofasciculales</taxon>
        <taxon>Coleofasciculaceae</taxon>
        <taxon>Allocoleopsis</taxon>
        <taxon>Allocoleopsis franciscana</taxon>
    </lineage>
</organism>
<keyword evidence="1" id="KW-0175">Coiled coil</keyword>
<dbReference type="EMBL" id="CP003638">
    <property type="protein sequence ID" value="AFZ22364.1"/>
    <property type="molecule type" value="Genomic_DNA"/>
</dbReference>
<geneLocation type="plasmid" evidence="2 3">
    <name>pMIC7113.08</name>
</geneLocation>
<evidence type="ECO:0000313" key="2">
    <source>
        <dbReference type="EMBL" id="AFZ22364.1"/>
    </source>
</evidence>
<feature type="coiled-coil region" evidence="1">
    <location>
        <begin position="104"/>
        <end position="168"/>
    </location>
</feature>
<evidence type="ECO:0000256" key="1">
    <source>
        <dbReference type="SAM" id="Coils"/>
    </source>
</evidence>
<dbReference type="HOGENOM" id="CLU_923805_0_0_3"/>
<keyword evidence="2" id="KW-0614">Plasmid</keyword>
<dbReference type="RefSeq" id="WP_015186354.1">
    <property type="nucleotide sequence ID" value="NC_019743.1"/>
</dbReference>
<sequence>MGTDKPRIQSYLEPEVYRDLQEFQALQGLRESAAVNQILKEYFGWSDSSASISSFQSPSLDELKLLIQEELWGEGKSDFIDGIKAHAKNVIAEEVTEAKEYWHSIDTRERVDRHQIEIAKLQERIETLEKICQPIEEAESQQNHSGGLQEIQDRLEALEDSVELLLNEPATPTSNSLDLTRSPLSTARYENVKLLPEAISVPIIEAIEGGKVQEVDELSNLPSELNLSQLAVEDFQWTGDNAIELNLSQLARRLGISKSVLSRRKSQADFLEWSKANKAKDPEGRTWHYNPERQIFRGMFL</sequence>
<name>K9WRF4_9CYAN</name>
<evidence type="ECO:0000313" key="3">
    <source>
        <dbReference type="Proteomes" id="UP000010471"/>
    </source>
</evidence>
<proteinExistence type="predicted"/>
<keyword evidence="3" id="KW-1185">Reference proteome</keyword>